<dbReference type="SUPFAM" id="SSF50494">
    <property type="entry name" value="Trypsin-like serine proteases"/>
    <property type="match status" value="1"/>
</dbReference>
<dbReference type="GO" id="GO:0006508">
    <property type="term" value="P:proteolysis"/>
    <property type="evidence" value="ECO:0007669"/>
    <property type="project" value="InterPro"/>
</dbReference>
<dbReference type="RefSeq" id="WP_051521037.1">
    <property type="nucleotide sequence ID" value="NZ_KK088556.1"/>
</dbReference>
<dbReference type="PANTHER" id="PTHR43019:SF23">
    <property type="entry name" value="PROTEASE DO-LIKE 5, CHLOROPLASTIC"/>
    <property type="match status" value="1"/>
</dbReference>
<evidence type="ECO:0008006" key="4">
    <source>
        <dbReference type="Google" id="ProtNLM"/>
    </source>
</evidence>
<evidence type="ECO:0000313" key="3">
    <source>
        <dbReference type="Proteomes" id="UP000019666"/>
    </source>
</evidence>
<dbReference type="Proteomes" id="UP000019666">
    <property type="component" value="Unassembled WGS sequence"/>
</dbReference>
<accession>A0A017HQ02</accession>
<dbReference type="PANTHER" id="PTHR43019">
    <property type="entry name" value="SERINE ENDOPROTEASE DEGS"/>
    <property type="match status" value="1"/>
</dbReference>
<reference evidence="2 3" key="1">
    <citation type="submission" date="2013-02" db="EMBL/GenBank/DDBJ databases">
        <authorList>
            <person name="Fiebig A."/>
            <person name="Goeker M."/>
            <person name="Klenk H.-P.P."/>
        </authorList>
    </citation>
    <scope>NUCLEOTIDE SEQUENCE [LARGE SCALE GENOMIC DNA]</scope>
    <source>
        <strain evidence="2 3">DSM 19309</strain>
    </source>
</reference>
<sequence>MRDLWFVVAFLLWPLAVLAQEGPPLDPRDLDPQDARFLQAALVWSGDYVGLTDGDWGERSQGALEAWLGRAGSGAGTATGSALLPLLADFVEEGAANGWATFNLDGTLTVALPSTLLVPAPDKPGVMEFRSPADDLVFRILFGTPAEARDMHDWMTGAHAGPEAPYRSERGDRLVSAVTLANGKRVYLRSAMVDGVAVSMQVVSEPWQRPRADLIASSMQWGSAPDLVPTPGGALEAILLGPGEPPRVASAPRPTLPPKAPQPVSSSGPIGTGTGFYVNNTDVVTAAHVVEGCRDLRLEDGSALRVLSADRTLDVAVLTAEHRSAQWLPISSETGPRLGQPVLALGYPFTSLEIMANQGLSVTGGNISALPRVADPTSRIMISAPVQPGNSGGPLLSNRGAVLGVVVERLDDLVVLENTGTLPQNMNRATSVQQLVPFLESAHVLFPAAGDTPETDLSQGIPDAIQEAVVLIVCF</sequence>
<dbReference type="InterPro" id="IPR009003">
    <property type="entry name" value="Peptidase_S1_PA"/>
</dbReference>
<gene>
    <name evidence="2" type="ORF">Rumeso_01872</name>
</gene>
<dbReference type="GO" id="GO:0004252">
    <property type="term" value="F:serine-type endopeptidase activity"/>
    <property type="evidence" value="ECO:0007669"/>
    <property type="project" value="InterPro"/>
</dbReference>
<evidence type="ECO:0000256" key="1">
    <source>
        <dbReference type="SAM" id="MobiDB-lite"/>
    </source>
</evidence>
<organism evidence="2 3">
    <name type="scientific">Rubellimicrobium mesophilum DSM 19309</name>
    <dbReference type="NCBI Taxonomy" id="442562"/>
    <lineage>
        <taxon>Bacteria</taxon>
        <taxon>Pseudomonadati</taxon>
        <taxon>Pseudomonadota</taxon>
        <taxon>Alphaproteobacteria</taxon>
        <taxon>Rhodobacterales</taxon>
        <taxon>Roseobacteraceae</taxon>
        <taxon>Rubellimicrobium</taxon>
    </lineage>
</organism>
<dbReference type="OrthoDB" id="1522627at2"/>
<feature type="region of interest" description="Disordered" evidence="1">
    <location>
        <begin position="242"/>
        <end position="268"/>
    </location>
</feature>
<dbReference type="PRINTS" id="PR00834">
    <property type="entry name" value="PROTEASES2C"/>
</dbReference>
<dbReference type="HOGENOM" id="CLU_541711_0_0_5"/>
<dbReference type="Gene3D" id="2.40.10.10">
    <property type="entry name" value="Trypsin-like serine proteases"/>
    <property type="match status" value="2"/>
</dbReference>
<evidence type="ECO:0000313" key="2">
    <source>
        <dbReference type="EMBL" id="EYD76451.1"/>
    </source>
</evidence>
<dbReference type="AlphaFoldDB" id="A0A017HQ02"/>
<protein>
    <recommendedName>
        <fullName evidence="4">Serine protease</fullName>
    </recommendedName>
</protein>
<dbReference type="InterPro" id="IPR043504">
    <property type="entry name" value="Peptidase_S1_PA_chymotrypsin"/>
</dbReference>
<dbReference type="EMBL" id="AOSK01000043">
    <property type="protein sequence ID" value="EYD76451.1"/>
    <property type="molecule type" value="Genomic_DNA"/>
</dbReference>
<dbReference type="Pfam" id="PF13365">
    <property type="entry name" value="Trypsin_2"/>
    <property type="match status" value="1"/>
</dbReference>
<keyword evidence="3" id="KW-1185">Reference proteome</keyword>
<comment type="caution">
    <text evidence="2">The sequence shown here is derived from an EMBL/GenBank/DDBJ whole genome shotgun (WGS) entry which is preliminary data.</text>
</comment>
<proteinExistence type="predicted"/>
<name>A0A017HQ02_9RHOB</name>
<dbReference type="STRING" id="442562.Rumeso_01872"/>
<dbReference type="InterPro" id="IPR001940">
    <property type="entry name" value="Peptidase_S1C"/>
</dbReference>